<feature type="repeat" description="NHL" evidence="2">
    <location>
        <begin position="117"/>
        <end position="159"/>
    </location>
</feature>
<name>A0ABT2A6P5_9BURK</name>
<evidence type="ECO:0000256" key="1">
    <source>
        <dbReference type="ARBA" id="ARBA00022737"/>
    </source>
</evidence>
<gene>
    <name evidence="4" type="ORF">NX782_11275</name>
</gene>
<dbReference type="InterPro" id="IPR011042">
    <property type="entry name" value="6-blade_b-propeller_TolB-like"/>
</dbReference>
<dbReference type="SUPFAM" id="SSF101898">
    <property type="entry name" value="NHL repeat"/>
    <property type="match status" value="1"/>
</dbReference>
<keyword evidence="1" id="KW-0677">Repeat</keyword>
<dbReference type="InterPro" id="IPR011055">
    <property type="entry name" value="Dup_hybrid_motif"/>
</dbReference>
<dbReference type="Pfam" id="PF01436">
    <property type="entry name" value="NHL"/>
    <property type="match status" value="2"/>
</dbReference>
<sequence length="713" mass="74394">MKRKTLIAALAGAAVLAAGAAFYVFLDARDAGTPGRPVWLSAEAPTRPAWTARVTALAGDGLDGVVDGAGPASRFSAPFGAVADAHGNVFVAEGGAGNRIRRIGRDGLVVTVAGGSAGFADGLGAAAAFDTPSALAIDRLGNLYVADTGNNAIRKVAPDGSVSTLAGGGEAGYLDGVGRAARFNGPVGVAVDRHGIVYVADTYNDRIRRIDKDGTVSTVAGQGTPGSLDGPGAAAGFDTPSAIAVDKAGVLFVADTGNDAIRRIDKDGNVTTLAPPSADAPRTELRRPVALALTHDGWLYIGGAGGRIVQRGPDGAYYTLTDAGRSPDASPTGDDSVRLYAPRGIAVRRDGTLAVADAQALQVFALAPPKSGTTAPQAIPAPAPAVAMPAVMPWPVGPQMTPHEVVGVMGEVRGSYSGESRDHFHAGLDIRADIGTRVLAILPATVSDPYSNWAFGELGEGMSLGPLSYIHMRVGRDSTGKALDPRFQLLLDARGKPERVRVRRGARFAVGDALGTINPMAHVHMEYHPGGAVRNPLTLPFPGLRDTVPPRIRSIALYDREGRRLPAKKGKRLHVARSLGQLEIVADVYDQMDGNLARRRLGLYKLGYQLLHADGSPVAGFEAPRITQVYDRLPREHEAVKLVYADSSGITVYGSKATRFAYAVSNTLQDGVALPGSWQVDGLAPGDYLLRIYAADYAGQEAQEGRDLAITVE</sequence>
<dbReference type="PROSITE" id="PS51125">
    <property type="entry name" value="NHL"/>
    <property type="match status" value="2"/>
</dbReference>
<evidence type="ECO:0000256" key="2">
    <source>
        <dbReference type="PROSITE-ProRule" id="PRU00504"/>
    </source>
</evidence>
<dbReference type="Gene3D" id="2.70.70.10">
    <property type="entry name" value="Glucose Permease (Domain IIA)"/>
    <property type="match status" value="1"/>
</dbReference>
<dbReference type="Gene3D" id="2.120.10.30">
    <property type="entry name" value="TolB, C-terminal domain"/>
    <property type="match status" value="3"/>
</dbReference>
<evidence type="ECO:0000256" key="3">
    <source>
        <dbReference type="SAM" id="SignalP"/>
    </source>
</evidence>
<feature type="chain" id="PRO_5045602700" evidence="3">
    <location>
        <begin position="21"/>
        <end position="713"/>
    </location>
</feature>
<dbReference type="EMBL" id="JANUGX010000011">
    <property type="protein sequence ID" value="MCS0589782.1"/>
    <property type="molecule type" value="Genomic_DNA"/>
</dbReference>
<evidence type="ECO:0000313" key="5">
    <source>
        <dbReference type="Proteomes" id="UP001205560"/>
    </source>
</evidence>
<dbReference type="RefSeq" id="WP_258845545.1">
    <property type="nucleotide sequence ID" value="NZ_JANUGX010000011.1"/>
</dbReference>
<dbReference type="PANTHER" id="PTHR13833:SF71">
    <property type="entry name" value="NHL DOMAIN-CONTAINING PROTEIN"/>
    <property type="match status" value="1"/>
</dbReference>
<feature type="repeat" description="NHL" evidence="2">
    <location>
        <begin position="171"/>
        <end position="213"/>
    </location>
</feature>
<dbReference type="InterPro" id="IPR001258">
    <property type="entry name" value="NHL_repeat"/>
</dbReference>
<reference evidence="4 5" key="1">
    <citation type="submission" date="2022-08" db="EMBL/GenBank/DDBJ databases">
        <title>Reclassification of Massilia species as members of the genera Telluria, Duganella, Pseudoduganella, Mokoshia gen. nov. and Zemynaea gen. nov. using orthogonal and non-orthogonal genome-based approaches.</title>
        <authorList>
            <person name="Bowman J.P."/>
        </authorList>
    </citation>
    <scope>NUCLEOTIDE SEQUENCE [LARGE SCALE GENOMIC DNA]</scope>
    <source>
        <strain evidence="4 5">LMG 28164</strain>
    </source>
</reference>
<comment type="caution">
    <text evidence="4">The sequence shown here is derived from an EMBL/GenBank/DDBJ whole genome shotgun (WGS) entry which is preliminary data.</text>
</comment>
<protein>
    <submittedName>
        <fullName evidence="4">NHL repeat-containing protein</fullName>
    </submittedName>
</protein>
<organism evidence="4 5">
    <name type="scientific">Massilia norwichensis</name>
    <dbReference type="NCBI Taxonomy" id="1442366"/>
    <lineage>
        <taxon>Bacteria</taxon>
        <taxon>Pseudomonadati</taxon>
        <taxon>Pseudomonadota</taxon>
        <taxon>Betaproteobacteria</taxon>
        <taxon>Burkholderiales</taxon>
        <taxon>Oxalobacteraceae</taxon>
        <taxon>Telluria group</taxon>
        <taxon>Massilia</taxon>
    </lineage>
</organism>
<evidence type="ECO:0000313" key="4">
    <source>
        <dbReference type="EMBL" id="MCS0589782.1"/>
    </source>
</evidence>
<dbReference type="CDD" id="cd14953">
    <property type="entry name" value="NHL_like_1"/>
    <property type="match status" value="1"/>
</dbReference>
<dbReference type="PANTHER" id="PTHR13833">
    <property type="match status" value="1"/>
</dbReference>
<keyword evidence="5" id="KW-1185">Reference proteome</keyword>
<proteinExistence type="predicted"/>
<dbReference type="Proteomes" id="UP001205560">
    <property type="component" value="Unassembled WGS sequence"/>
</dbReference>
<accession>A0ABT2A6P5</accession>
<keyword evidence="3" id="KW-0732">Signal</keyword>
<feature type="signal peptide" evidence="3">
    <location>
        <begin position="1"/>
        <end position="20"/>
    </location>
</feature>